<sequence>MIDIYHSFDTCLIYSFFIAFTRQKRPNFLAAQTNPLGDLNSSTDLLWGRGVLQKVGGRSQMVADVHGRNGRGHFSILALDRLNKANGVTDFPFRNRLPSSDADSLRAHHHPSQILMPLSFSWIALTAFHLLCFS</sequence>
<proteinExistence type="predicted"/>
<evidence type="ECO:0000313" key="2">
    <source>
        <dbReference type="Proteomes" id="UP000037035"/>
    </source>
</evidence>
<accession>A0A0L6UTX0</accession>
<gene>
    <name evidence="1" type="ORF">VP01_3g1</name>
</gene>
<organism evidence="1 2">
    <name type="scientific">Puccinia sorghi</name>
    <dbReference type="NCBI Taxonomy" id="27349"/>
    <lineage>
        <taxon>Eukaryota</taxon>
        <taxon>Fungi</taxon>
        <taxon>Dikarya</taxon>
        <taxon>Basidiomycota</taxon>
        <taxon>Pucciniomycotina</taxon>
        <taxon>Pucciniomycetes</taxon>
        <taxon>Pucciniales</taxon>
        <taxon>Pucciniaceae</taxon>
        <taxon>Puccinia</taxon>
    </lineage>
</organism>
<protein>
    <submittedName>
        <fullName evidence="1">Uncharacterized protein</fullName>
    </submittedName>
</protein>
<keyword evidence="2" id="KW-1185">Reference proteome</keyword>
<reference evidence="1 2" key="1">
    <citation type="submission" date="2015-08" db="EMBL/GenBank/DDBJ databases">
        <title>Next Generation Sequencing and Analysis of the Genome of Puccinia sorghi L Schw, the Causal Agent of Maize Common Rust.</title>
        <authorList>
            <person name="Rochi L."/>
            <person name="Burguener G."/>
            <person name="Darino M."/>
            <person name="Turjanski A."/>
            <person name="Kreff E."/>
            <person name="Dieguez M.J."/>
            <person name="Sacco F."/>
        </authorList>
    </citation>
    <scope>NUCLEOTIDE SEQUENCE [LARGE SCALE GENOMIC DNA]</scope>
    <source>
        <strain evidence="1 2">RO10H11247</strain>
    </source>
</reference>
<comment type="caution">
    <text evidence="1">The sequence shown here is derived from an EMBL/GenBank/DDBJ whole genome shotgun (WGS) entry which is preliminary data.</text>
</comment>
<evidence type="ECO:0000313" key="1">
    <source>
        <dbReference type="EMBL" id="KNZ51310.1"/>
    </source>
</evidence>
<name>A0A0L6UTX0_9BASI</name>
<dbReference type="AlphaFoldDB" id="A0A0L6UTX0"/>
<dbReference type="EMBL" id="LAVV01009058">
    <property type="protein sequence ID" value="KNZ51310.1"/>
    <property type="molecule type" value="Genomic_DNA"/>
</dbReference>
<dbReference type="VEuPathDB" id="FungiDB:VP01_3g1"/>
<dbReference type="Proteomes" id="UP000037035">
    <property type="component" value="Unassembled WGS sequence"/>
</dbReference>